<keyword evidence="7" id="KW-1185">Reference proteome</keyword>
<keyword evidence="6" id="KW-0282">Flagellum</keyword>
<evidence type="ECO:0000259" key="4">
    <source>
        <dbReference type="Pfam" id="PF00669"/>
    </source>
</evidence>
<comment type="caution">
    <text evidence="6">The sequence shown here is derived from an EMBL/GenBank/DDBJ whole genome shotgun (WGS) entry which is preliminary data.</text>
</comment>
<keyword evidence="6" id="KW-0969">Cilium</keyword>
<dbReference type="PANTHER" id="PTHR42792:SF1">
    <property type="entry name" value="FLAGELLAR HOOK-ASSOCIATED PROTEIN 3"/>
    <property type="match status" value="1"/>
</dbReference>
<dbReference type="InterPro" id="IPR013384">
    <property type="entry name" value="Flagell_FlgL"/>
</dbReference>
<comment type="subcellular location">
    <subcellularLocation>
        <location evidence="1">Bacterial flagellum</location>
    </subcellularLocation>
</comment>
<dbReference type="AlphaFoldDB" id="A0A919P9I6"/>
<keyword evidence="6" id="KW-0966">Cell projection</keyword>
<reference evidence="6" key="1">
    <citation type="submission" date="2021-01" db="EMBL/GenBank/DDBJ databases">
        <title>Whole genome shotgun sequence of Cellulomonas pakistanensis NBRC 110800.</title>
        <authorList>
            <person name="Komaki H."/>
            <person name="Tamura T."/>
        </authorList>
    </citation>
    <scope>NUCLEOTIDE SEQUENCE</scope>
    <source>
        <strain evidence="6">NBRC 110800</strain>
    </source>
</reference>
<dbReference type="Proteomes" id="UP000642125">
    <property type="component" value="Unassembled WGS sequence"/>
</dbReference>
<gene>
    <name evidence="6" type="primary">flgL</name>
    <name evidence="6" type="ORF">Cpa01nite_08610</name>
</gene>
<dbReference type="RefSeq" id="WP_203667513.1">
    <property type="nucleotide sequence ID" value="NZ_BONO01000004.1"/>
</dbReference>
<dbReference type="GO" id="GO:0009424">
    <property type="term" value="C:bacterial-type flagellum hook"/>
    <property type="evidence" value="ECO:0007669"/>
    <property type="project" value="InterPro"/>
</dbReference>
<evidence type="ECO:0000256" key="1">
    <source>
        <dbReference type="ARBA" id="ARBA00004365"/>
    </source>
</evidence>
<dbReference type="GO" id="GO:0071973">
    <property type="term" value="P:bacterial-type flagellum-dependent cell motility"/>
    <property type="evidence" value="ECO:0007669"/>
    <property type="project" value="InterPro"/>
</dbReference>
<dbReference type="PANTHER" id="PTHR42792">
    <property type="entry name" value="FLAGELLIN"/>
    <property type="match status" value="1"/>
</dbReference>
<dbReference type="NCBIfam" id="TIGR02550">
    <property type="entry name" value="flagell_flgL"/>
    <property type="match status" value="1"/>
</dbReference>
<feature type="domain" description="Flagellin N-terminal" evidence="4">
    <location>
        <begin position="10"/>
        <end position="142"/>
    </location>
</feature>
<dbReference type="Pfam" id="PF00700">
    <property type="entry name" value="Flagellin_C"/>
    <property type="match status" value="1"/>
</dbReference>
<dbReference type="InterPro" id="IPR001492">
    <property type="entry name" value="Flagellin"/>
</dbReference>
<sequence length="300" mass="31109">MTAIGRVTQLTVRNSTLGNLQANLHKMSQLQTQMSSGVKINRASDDPSGTADVLKIQGDQKLLAQYDRNAADGEAWLVTVDSALTTSLANLRKVRDLTVQGGNGALGSTSREALAQEISGLKDALLAQANTSYLGRPVFAGTVAAPAFGAGDDPAGAYDYKGVDGATVTRTVASGTTVRVDSDGAAVFGTGDESVFALLDGIVATLRAGGDPSDQLDAVDDRLDAMTTELSSVGARQNQVDSAQSLIAENTITAKTRLGAIQDVDLAQIILDLQSQEVAYQGALGAAAKVLQPTLLEFLR</sequence>
<dbReference type="EMBL" id="BONO01000004">
    <property type="protein sequence ID" value="GIG35480.1"/>
    <property type="molecule type" value="Genomic_DNA"/>
</dbReference>
<name>A0A919P9I6_9CELL</name>
<evidence type="ECO:0000256" key="3">
    <source>
        <dbReference type="ARBA" id="ARBA00023143"/>
    </source>
</evidence>
<evidence type="ECO:0000313" key="7">
    <source>
        <dbReference type="Proteomes" id="UP000642125"/>
    </source>
</evidence>
<accession>A0A919P9I6</accession>
<feature type="domain" description="Flagellin C-terminal" evidence="5">
    <location>
        <begin position="216"/>
        <end position="298"/>
    </location>
</feature>
<proteinExistence type="inferred from homology"/>
<dbReference type="Pfam" id="PF00669">
    <property type="entry name" value="Flagellin_N"/>
    <property type="match status" value="1"/>
</dbReference>
<evidence type="ECO:0000259" key="5">
    <source>
        <dbReference type="Pfam" id="PF00700"/>
    </source>
</evidence>
<evidence type="ECO:0000256" key="2">
    <source>
        <dbReference type="ARBA" id="ARBA00005709"/>
    </source>
</evidence>
<dbReference type="SUPFAM" id="SSF64518">
    <property type="entry name" value="Phase 1 flagellin"/>
    <property type="match status" value="1"/>
</dbReference>
<dbReference type="Gene3D" id="1.20.1330.10">
    <property type="entry name" value="f41 fragment of flagellin, N-terminal domain"/>
    <property type="match status" value="1"/>
</dbReference>
<dbReference type="InterPro" id="IPR046358">
    <property type="entry name" value="Flagellin_C"/>
</dbReference>
<keyword evidence="3" id="KW-0975">Bacterial flagellum</keyword>
<comment type="similarity">
    <text evidence="2">Belongs to the bacterial flagellin family.</text>
</comment>
<evidence type="ECO:0000313" key="6">
    <source>
        <dbReference type="EMBL" id="GIG35480.1"/>
    </source>
</evidence>
<dbReference type="GO" id="GO:0005198">
    <property type="term" value="F:structural molecule activity"/>
    <property type="evidence" value="ECO:0007669"/>
    <property type="project" value="InterPro"/>
</dbReference>
<organism evidence="6 7">
    <name type="scientific">Cellulomonas pakistanensis</name>
    <dbReference type="NCBI Taxonomy" id="992287"/>
    <lineage>
        <taxon>Bacteria</taxon>
        <taxon>Bacillati</taxon>
        <taxon>Actinomycetota</taxon>
        <taxon>Actinomycetes</taxon>
        <taxon>Micrococcales</taxon>
        <taxon>Cellulomonadaceae</taxon>
        <taxon>Cellulomonas</taxon>
    </lineage>
</organism>
<dbReference type="InterPro" id="IPR001029">
    <property type="entry name" value="Flagellin_N"/>
</dbReference>
<protein>
    <submittedName>
        <fullName evidence="6">Flagellar hook-associated protein 3</fullName>
    </submittedName>
</protein>